<dbReference type="Pfam" id="PF04087">
    <property type="entry name" value="DUF389"/>
    <property type="match status" value="1"/>
</dbReference>
<dbReference type="EMBL" id="VICE01000156">
    <property type="protein sequence ID" value="TQD38729.1"/>
    <property type="molecule type" value="Genomic_DNA"/>
</dbReference>
<feature type="transmembrane region" description="Helical" evidence="1">
    <location>
        <begin position="134"/>
        <end position="152"/>
    </location>
</feature>
<keyword evidence="3" id="KW-1185">Reference proteome</keyword>
<dbReference type="InterPro" id="IPR005240">
    <property type="entry name" value="DUF389"/>
</dbReference>
<feature type="transmembrane region" description="Helical" evidence="1">
    <location>
        <begin position="159"/>
        <end position="180"/>
    </location>
</feature>
<dbReference type="AlphaFoldDB" id="A0A507ZN67"/>
<proteinExistence type="predicted"/>
<dbReference type="Proteomes" id="UP000318212">
    <property type="component" value="Unassembled WGS sequence"/>
</dbReference>
<comment type="caution">
    <text evidence="2">The sequence shown here is derived from an EMBL/GenBank/DDBJ whole genome shotgun (WGS) entry which is preliminary data.</text>
</comment>
<feature type="transmembrane region" description="Helical" evidence="1">
    <location>
        <begin position="186"/>
        <end position="212"/>
    </location>
</feature>
<evidence type="ECO:0000313" key="3">
    <source>
        <dbReference type="Proteomes" id="UP000318212"/>
    </source>
</evidence>
<evidence type="ECO:0000256" key="1">
    <source>
        <dbReference type="SAM" id="Phobius"/>
    </source>
</evidence>
<dbReference type="Gene3D" id="3.30.1330.60">
    <property type="entry name" value="OmpA-like domain"/>
    <property type="match status" value="1"/>
</dbReference>
<dbReference type="SUPFAM" id="SSF103088">
    <property type="entry name" value="OmpA-like"/>
    <property type="match status" value="1"/>
</dbReference>
<keyword evidence="1" id="KW-0472">Membrane</keyword>
<dbReference type="OrthoDB" id="9790659at2"/>
<dbReference type="PANTHER" id="PTHR20992:SF9">
    <property type="entry name" value="AT15442P-RELATED"/>
    <property type="match status" value="1"/>
</dbReference>
<keyword evidence="1" id="KW-0812">Transmembrane</keyword>
<organism evidence="2 3">
    <name type="scientific">Marilutibacter aestuarii</name>
    <dbReference type="NCBI Taxonomy" id="1706195"/>
    <lineage>
        <taxon>Bacteria</taxon>
        <taxon>Pseudomonadati</taxon>
        <taxon>Pseudomonadota</taxon>
        <taxon>Gammaproteobacteria</taxon>
        <taxon>Lysobacterales</taxon>
        <taxon>Lysobacteraceae</taxon>
        <taxon>Marilutibacter</taxon>
    </lineage>
</organism>
<reference evidence="2 3" key="1">
    <citation type="submission" date="2019-06" db="EMBL/GenBank/DDBJ databases">
        <title>Lysobacter alkalisoli sp. nov. isolated from saline soil.</title>
        <authorList>
            <person name="Sun J.-Q."/>
            <person name="Xu L."/>
        </authorList>
    </citation>
    <scope>NUCLEOTIDE SEQUENCE [LARGE SCALE GENOMIC DNA]</scope>
    <source>
        <strain evidence="2 3">JCM 31130</strain>
    </source>
</reference>
<protein>
    <submittedName>
        <fullName evidence="2">DUF389 domain-containing protein</fullName>
    </submittedName>
</protein>
<evidence type="ECO:0000313" key="2">
    <source>
        <dbReference type="EMBL" id="TQD38729.1"/>
    </source>
</evidence>
<feature type="transmembrane region" description="Helical" evidence="1">
    <location>
        <begin position="95"/>
        <end position="114"/>
    </location>
</feature>
<gene>
    <name evidence="2" type="ORF">FKV25_16000</name>
</gene>
<keyword evidence="1" id="KW-1133">Transmembrane helix</keyword>
<name>A0A507ZN67_9GAMM</name>
<feature type="transmembrane region" description="Helical" evidence="1">
    <location>
        <begin position="41"/>
        <end position="74"/>
    </location>
</feature>
<dbReference type="InterPro" id="IPR036737">
    <property type="entry name" value="OmpA-like_sf"/>
</dbReference>
<dbReference type="PANTHER" id="PTHR20992">
    <property type="entry name" value="AT15442P-RELATED"/>
    <property type="match status" value="1"/>
</dbReference>
<accession>A0A507ZN67</accession>
<dbReference type="RefSeq" id="WP_141519785.1">
    <property type="nucleotide sequence ID" value="NZ_VICE01000156.1"/>
</dbReference>
<feature type="transmembrane region" description="Helical" evidence="1">
    <location>
        <begin position="224"/>
        <end position="245"/>
    </location>
</feature>
<sequence length="529" mass="56364">MPSTPEALWRWLRQWRATHLNPDRADVVAHVDEGGELGPRYAFMILMSCGIATLGLLQNSVAVIIGAMLISPLMGPIVKMGMSLATFDLRSLRDALKTLSVGVALSLAISVLIVLVSPLQEPTPEIVARTAPNLFDLLVAVFSGLAGAYATVTRKGETIVGVAIATALMPPLAVTGFGIAVGNMSIAGGAGFLFMTNLLAIALSVTIMARWYGFGRQDSPKQTAAQAAVIVTTFVLLSIPLGVALRDIAARGLAERSVRTVLDDAAREVNGRITTLRVDRNNETVLVDAVLLTPKNRPDLAPQIERSLEDELGRPVRVELREVLTANDAELAQNKANLAQLRESVLRLQSAQRDDGAARRADAAAISALEKRALAHFGAFDVLDAGRQARWRLSPQAGLDIAAAHQLEASMQAEGDDDARIEVVPAFQSLPMLHFADDSSAVDARAVATLDDIAWALQRWQYGRVEVLGHAGGDIALAQARADVVAAALRDRGLDVVGASAADRATSRQLVAERGRDAIRVVEVAPVVR</sequence>